<keyword evidence="1" id="KW-0812">Transmembrane</keyword>
<dbReference type="EMBL" id="CP030759">
    <property type="protein sequence ID" value="AXA35192.1"/>
    <property type="molecule type" value="Genomic_DNA"/>
</dbReference>
<evidence type="ECO:0000313" key="3">
    <source>
        <dbReference type="Proteomes" id="UP000262583"/>
    </source>
</evidence>
<feature type="transmembrane region" description="Helical" evidence="1">
    <location>
        <begin position="109"/>
        <end position="128"/>
    </location>
</feature>
<feature type="transmembrane region" description="Helical" evidence="1">
    <location>
        <begin position="366"/>
        <end position="385"/>
    </location>
</feature>
<feature type="transmembrane region" description="Helical" evidence="1">
    <location>
        <begin position="397"/>
        <end position="419"/>
    </location>
</feature>
<dbReference type="KEGG" id="schv:BRCON_0415"/>
<evidence type="ECO:0000313" key="2">
    <source>
        <dbReference type="EMBL" id="AXA35192.1"/>
    </source>
</evidence>
<reference evidence="2 3" key="1">
    <citation type="submission" date="2018-05" db="EMBL/GenBank/DDBJ databases">
        <title>A metagenomic window into the 2 km-deep terrestrial subsurface aquifer revealed taxonomically and functionally diverse microbial community comprising novel uncultured bacterial lineages.</title>
        <authorList>
            <person name="Kadnikov V.V."/>
            <person name="Mardanov A.V."/>
            <person name="Beletsky A.V."/>
            <person name="Banks D."/>
            <person name="Pimenov N.V."/>
            <person name="Frank Y.A."/>
            <person name="Karnachuk O.V."/>
            <person name="Ravin N.V."/>
        </authorList>
    </citation>
    <scope>NUCLEOTIDE SEQUENCE [LARGE SCALE GENOMIC DNA]</scope>
    <source>
        <strain evidence="2">BY</strain>
    </source>
</reference>
<feature type="transmembrane region" description="Helical" evidence="1">
    <location>
        <begin position="326"/>
        <end position="345"/>
    </location>
</feature>
<protein>
    <submittedName>
        <fullName evidence="2">Uncharacterized protein</fullName>
    </submittedName>
</protein>
<keyword evidence="1" id="KW-0472">Membrane</keyword>
<feature type="transmembrane region" description="Helical" evidence="1">
    <location>
        <begin position="431"/>
        <end position="451"/>
    </location>
</feature>
<gene>
    <name evidence="2" type="ORF">BRCON_0415</name>
</gene>
<feature type="transmembrane region" description="Helical" evidence="1">
    <location>
        <begin position="495"/>
        <end position="514"/>
    </location>
</feature>
<proteinExistence type="predicted"/>
<feature type="transmembrane region" description="Helical" evidence="1">
    <location>
        <begin position="811"/>
        <end position="828"/>
    </location>
</feature>
<accession>A0A2Z4Y392</accession>
<organism evidence="2 3">
    <name type="scientific">Sumerlaea chitinivorans</name>
    <dbReference type="NCBI Taxonomy" id="2250252"/>
    <lineage>
        <taxon>Bacteria</taxon>
        <taxon>Candidatus Sumerlaeota</taxon>
        <taxon>Candidatus Sumerlaeia</taxon>
        <taxon>Candidatus Sumerlaeales</taxon>
        <taxon>Candidatus Sumerlaeaceae</taxon>
        <taxon>Candidatus Sumerlaea</taxon>
    </lineage>
</organism>
<name>A0A2Z4Y392_SUMC1</name>
<keyword evidence="1" id="KW-1133">Transmembrane helix</keyword>
<feature type="transmembrane region" description="Helical" evidence="1">
    <location>
        <begin position="12"/>
        <end position="33"/>
    </location>
</feature>
<feature type="transmembrane region" description="Helical" evidence="1">
    <location>
        <begin position="198"/>
        <end position="224"/>
    </location>
</feature>
<dbReference type="Proteomes" id="UP000262583">
    <property type="component" value="Chromosome"/>
</dbReference>
<feature type="transmembrane region" description="Helical" evidence="1">
    <location>
        <begin position="135"/>
        <end position="152"/>
    </location>
</feature>
<dbReference type="AlphaFoldDB" id="A0A2Z4Y392"/>
<evidence type="ECO:0000256" key="1">
    <source>
        <dbReference type="SAM" id="Phobius"/>
    </source>
</evidence>
<sequence length="834" mass="92502">MPKPNIKQVERPWFRLTLVLLCGIGFYLGRLIWSADQLPGWLNSPSVAVFYPIAQSLSQIHAGTASTKLPLWHPLLGTGVPLWATWEGQNICGNPIQWLLSFSDWTARLRWLVTIELCLAAVAFWRFVVLLRMPAPLASLATILFAGNPWLVGQVWNGRYDVGLAAICVPWALHTLVRRRREKSFSPVGQCFHAGLRLAPVAFTNGLAAWAVIVGAALWVASIWKSGLEADSKRGWFFSPKAILRWGRAILGTTALVGLLCAPSRFPSWELLANSVSIPFGLPNYDSHLSDLLGAFVPVVLMEHLSTGAEAGTSELHSLVPRKFAFPYYGLIFAGVAYGVVRLLVAARNSHLARSQLRNPRVWLQLIGRAAVLWATLIVFEHGLHRWQLGTLWGISIPALGFVVVLSALAIAIPQAVVVWPRSQRERGHWIALYASLAAAYLAFACAIWILPDTIWTNLVGGGHSKSTEVRTAFDSMPTSAEPPALGVESSKSDALFVCVRQAVLALLFVLCLVGTMKGETRRRLLWLIVVLTLVDLRMASAPLMGLSRIHALPRSPNLDSSQENSSSHQRVLVFGSPEQVLFPLLSGNAVLNPPLTKIPQDFGENAELCPALYISDKKRVSNETLKRLFASNGVRYAFVAPENIQFVPEWWGSLFHPCREVDRTQGWKCYKFQEPWPRTTVWHRIVGVSGGREGRLRILTQEWSGSEIYVDGLRQLEPSARDLLNSLARGPASTGSTRVLWDLGNDFLAECQTQIPGIIVVQDVTYPGWKCFVNGVRVSPLRTNGWMRSAFVKDGFSRVRFLFAPYSVRFGFYFGAIGLGILTFVSFRKRFTG</sequence>
<feature type="transmembrane region" description="Helical" evidence="1">
    <location>
        <begin position="526"/>
        <end position="547"/>
    </location>
</feature>